<feature type="domain" description="Rhodanese" evidence="1">
    <location>
        <begin position="24"/>
        <end position="122"/>
    </location>
</feature>
<dbReference type="RefSeq" id="WP_290194683.1">
    <property type="nucleotide sequence ID" value="NZ_CP047654.1"/>
</dbReference>
<dbReference type="EMBL" id="JAVDXZ010000001">
    <property type="protein sequence ID" value="MDR7329685.1"/>
    <property type="molecule type" value="Genomic_DNA"/>
</dbReference>
<dbReference type="PANTHER" id="PTHR45431:SF3">
    <property type="entry name" value="RHODANESE-LIKE DOMAIN-CONTAINING PROTEIN 15, CHLOROPLASTIC"/>
    <property type="match status" value="1"/>
</dbReference>
<dbReference type="InterPro" id="IPR001763">
    <property type="entry name" value="Rhodanese-like_dom"/>
</dbReference>
<dbReference type="PANTHER" id="PTHR45431">
    <property type="entry name" value="RHODANESE-LIKE DOMAIN-CONTAINING PROTEIN 15, CHLOROPLASTIC"/>
    <property type="match status" value="1"/>
</dbReference>
<dbReference type="PROSITE" id="PS50206">
    <property type="entry name" value="RHODANESE_3"/>
    <property type="match status" value="1"/>
</dbReference>
<dbReference type="Proteomes" id="UP001180840">
    <property type="component" value="Unassembled WGS sequence"/>
</dbReference>
<name>A0ABU1ZXN0_9CORY</name>
<evidence type="ECO:0000313" key="3">
    <source>
        <dbReference type="Proteomes" id="UP001180840"/>
    </source>
</evidence>
<dbReference type="Pfam" id="PF00581">
    <property type="entry name" value="Rhodanese"/>
    <property type="match status" value="1"/>
</dbReference>
<evidence type="ECO:0000313" key="2">
    <source>
        <dbReference type="EMBL" id="MDR7329685.1"/>
    </source>
</evidence>
<evidence type="ECO:0000259" key="1">
    <source>
        <dbReference type="PROSITE" id="PS50206"/>
    </source>
</evidence>
<dbReference type="InterPro" id="IPR052367">
    <property type="entry name" value="Thiosulfate_ST/Rhodanese-like"/>
</dbReference>
<gene>
    <name evidence="2" type="ORF">J2S39_001361</name>
</gene>
<dbReference type="CDD" id="cd00158">
    <property type="entry name" value="RHOD"/>
    <property type="match status" value="1"/>
</dbReference>
<dbReference type="SUPFAM" id="SSF52821">
    <property type="entry name" value="Rhodanese/Cell cycle control phosphatase"/>
    <property type="match status" value="1"/>
</dbReference>
<dbReference type="InterPro" id="IPR036873">
    <property type="entry name" value="Rhodanese-like_dom_sf"/>
</dbReference>
<protein>
    <submittedName>
        <fullName evidence="2">Rhodanese-related sulfurtransferase</fullName>
    </submittedName>
</protein>
<dbReference type="SMART" id="SM00450">
    <property type="entry name" value="RHOD"/>
    <property type="match status" value="1"/>
</dbReference>
<comment type="caution">
    <text evidence="2">The sequence shown here is derived from an EMBL/GenBank/DDBJ whole genome shotgun (WGS) entry which is preliminary data.</text>
</comment>
<organism evidence="2 3">
    <name type="scientific">Corynebacterium guangdongense</name>
    <dbReference type="NCBI Taxonomy" id="1783348"/>
    <lineage>
        <taxon>Bacteria</taxon>
        <taxon>Bacillati</taxon>
        <taxon>Actinomycetota</taxon>
        <taxon>Actinomycetes</taxon>
        <taxon>Mycobacteriales</taxon>
        <taxon>Corynebacteriaceae</taxon>
        <taxon>Corynebacterium</taxon>
    </lineage>
</organism>
<dbReference type="Gene3D" id="3.40.250.10">
    <property type="entry name" value="Rhodanese-like domain"/>
    <property type="match status" value="1"/>
</dbReference>
<sequence>MSHLERARARLRRLSPVQAYELQEAGRARLVDVRMPDHRRAQGELPGAIVIDLTILPWRLDPTFAWRIPEAVDWSHPWVLVCRHGYSSSLAAAALQEMGLHNATDVVGGFEAWAAAGLPVHTGPADVRD</sequence>
<keyword evidence="3" id="KW-1185">Reference proteome</keyword>
<reference evidence="2" key="1">
    <citation type="submission" date="2023-07" db="EMBL/GenBank/DDBJ databases">
        <title>Sequencing the genomes of 1000 actinobacteria strains.</title>
        <authorList>
            <person name="Klenk H.-P."/>
        </authorList>
    </citation>
    <scope>NUCLEOTIDE SEQUENCE</scope>
    <source>
        <strain evidence="2">DSM 107476</strain>
    </source>
</reference>
<accession>A0ABU1ZXN0</accession>
<proteinExistence type="predicted"/>